<dbReference type="STRING" id="2094558.A0A314ZLQ5"/>
<keyword evidence="1" id="KW-0675">Receptor</keyword>
<keyword evidence="1" id="KW-0418">Kinase</keyword>
<dbReference type="GO" id="GO:0016301">
    <property type="term" value="F:kinase activity"/>
    <property type="evidence" value="ECO:0007669"/>
    <property type="project" value="UniProtKB-KW"/>
</dbReference>
<dbReference type="Proteomes" id="UP000250321">
    <property type="component" value="Unassembled WGS sequence"/>
</dbReference>
<proteinExistence type="predicted"/>
<organism evidence="1 2">
    <name type="scientific">Prunus yedoensis var. nudiflora</name>
    <dbReference type="NCBI Taxonomy" id="2094558"/>
    <lineage>
        <taxon>Eukaryota</taxon>
        <taxon>Viridiplantae</taxon>
        <taxon>Streptophyta</taxon>
        <taxon>Embryophyta</taxon>
        <taxon>Tracheophyta</taxon>
        <taxon>Spermatophyta</taxon>
        <taxon>Magnoliopsida</taxon>
        <taxon>eudicotyledons</taxon>
        <taxon>Gunneridae</taxon>
        <taxon>Pentapetalae</taxon>
        <taxon>rosids</taxon>
        <taxon>fabids</taxon>
        <taxon>Rosales</taxon>
        <taxon>Rosaceae</taxon>
        <taxon>Amygdaloideae</taxon>
        <taxon>Amygdaleae</taxon>
        <taxon>Prunus</taxon>
    </lineage>
</organism>
<keyword evidence="2" id="KW-1185">Reference proteome</keyword>
<accession>A0A314ZLQ5</accession>
<protein>
    <submittedName>
        <fullName evidence="1">Putative LRR receptor-like serine/threonine-protein kinase</fullName>
    </submittedName>
</protein>
<dbReference type="OrthoDB" id="1180923at2759"/>
<keyword evidence="1" id="KW-0808">Transferase</keyword>
<sequence length="99" mass="11069">MAQNAATDPSEATALISIFKQWDMQALPINGGEQCIGFAINGSEFEKPENNPAITCDCTYDKNTTCHITKLRVHALNKRGVFPKEFEALRYLALLYEET</sequence>
<comment type="caution">
    <text evidence="1">The sequence shown here is derived from an EMBL/GenBank/DDBJ whole genome shotgun (WGS) entry which is preliminary data.</text>
</comment>
<name>A0A314ZLQ5_PRUYE</name>
<evidence type="ECO:0000313" key="1">
    <source>
        <dbReference type="EMBL" id="PQQ19383.1"/>
    </source>
</evidence>
<evidence type="ECO:0000313" key="2">
    <source>
        <dbReference type="Proteomes" id="UP000250321"/>
    </source>
</evidence>
<dbReference type="AlphaFoldDB" id="A0A314ZLQ5"/>
<dbReference type="EMBL" id="PJQY01000067">
    <property type="protein sequence ID" value="PQQ19383.1"/>
    <property type="molecule type" value="Genomic_DNA"/>
</dbReference>
<reference evidence="1 2" key="1">
    <citation type="submission" date="2018-02" db="EMBL/GenBank/DDBJ databases">
        <title>Draft genome of wild Prunus yedoensis var. nudiflora.</title>
        <authorList>
            <person name="Baek S."/>
            <person name="Kim J.-H."/>
            <person name="Choi K."/>
            <person name="Kim G.-B."/>
            <person name="Cho A."/>
            <person name="Jang H."/>
            <person name="Shin C.-H."/>
            <person name="Yu H.-J."/>
            <person name="Mun J.-H."/>
        </authorList>
    </citation>
    <scope>NUCLEOTIDE SEQUENCE [LARGE SCALE GENOMIC DNA]</scope>
    <source>
        <strain evidence="2">cv. Jeju island</strain>
        <tissue evidence="1">Leaf</tissue>
    </source>
</reference>
<gene>
    <name evidence="1" type="ORF">Pyn_36335</name>
</gene>